<keyword evidence="2" id="KW-1185">Reference proteome</keyword>
<reference evidence="1 2" key="1">
    <citation type="submission" date="2013-09" db="EMBL/GenBank/DDBJ databases">
        <title>Corchorus capsularis genome sequencing.</title>
        <authorList>
            <person name="Alam M."/>
            <person name="Haque M.S."/>
            <person name="Islam M.S."/>
            <person name="Emdad E.M."/>
            <person name="Islam M.M."/>
            <person name="Ahmed B."/>
            <person name="Halim A."/>
            <person name="Hossen Q.M.M."/>
            <person name="Hossain M.Z."/>
            <person name="Ahmed R."/>
            <person name="Khan M.M."/>
            <person name="Islam R."/>
            <person name="Rashid M.M."/>
            <person name="Khan S.A."/>
            <person name="Rahman M.S."/>
            <person name="Alam M."/>
        </authorList>
    </citation>
    <scope>NUCLEOTIDE SEQUENCE [LARGE SCALE GENOMIC DNA]</scope>
    <source>
        <strain evidence="2">cv. CVL-1</strain>
        <tissue evidence="1">Whole seedling</tissue>
    </source>
</reference>
<dbReference type="Gramene" id="OMP01789">
    <property type="protein sequence ID" value="OMP01789"/>
    <property type="gene ID" value="CCACVL1_02999"/>
</dbReference>
<name>A0A1R3K3X6_COCAP</name>
<proteinExistence type="predicted"/>
<comment type="caution">
    <text evidence="1">The sequence shown here is derived from an EMBL/GenBank/DDBJ whole genome shotgun (WGS) entry which is preliminary data.</text>
</comment>
<dbReference type="Proteomes" id="UP000188268">
    <property type="component" value="Unassembled WGS sequence"/>
</dbReference>
<evidence type="ECO:0000313" key="1">
    <source>
        <dbReference type="EMBL" id="OMP01789.1"/>
    </source>
</evidence>
<dbReference type="EMBL" id="AWWV01006351">
    <property type="protein sequence ID" value="OMP01789.1"/>
    <property type="molecule type" value="Genomic_DNA"/>
</dbReference>
<sequence>MGYQAIYNYMISRSQFEGHKGEIVADSVSEIAVPDVKETIDQVCNDIGLRRLFTKLPSTAAANIIQMENARNPAELFVTFGQLIELKKKLLNVFIASSVQGTVFGRLSKYMMRELAWTDMAAFKLISDALLVTQSPVLNDLGKITGNNCDKRLAERAKFPMLLAVAQKIMNRPNTSTGGLAPNSTTVNALFQLHQRSVLAAQQWTIDFLTHFTECD</sequence>
<protein>
    <submittedName>
        <fullName evidence="1">Uncharacterized protein</fullName>
    </submittedName>
</protein>
<evidence type="ECO:0000313" key="2">
    <source>
        <dbReference type="Proteomes" id="UP000188268"/>
    </source>
</evidence>
<dbReference type="AlphaFoldDB" id="A0A1R3K3X6"/>
<organism evidence="1 2">
    <name type="scientific">Corchorus capsularis</name>
    <name type="common">Jute</name>
    <dbReference type="NCBI Taxonomy" id="210143"/>
    <lineage>
        <taxon>Eukaryota</taxon>
        <taxon>Viridiplantae</taxon>
        <taxon>Streptophyta</taxon>
        <taxon>Embryophyta</taxon>
        <taxon>Tracheophyta</taxon>
        <taxon>Spermatophyta</taxon>
        <taxon>Magnoliopsida</taxon>
        <taxon>eudicotyledons</taxon>
        <taxon>Gunneridae</taxon>
        <taxon>Pentapetalae</taxon>
        <taxon>rosids</taxon>
        <taxon>malvids</taxon>
        <taxon>Malvales</taxon>
        <taxon>Malvaceae</taxon>
        <taxon>Grewioideae</taxon>
        <taxon>Apeibeae</taxon>
        <taxon>Corchorus</taxon>
    </lineage>
</organism>
<accession>A0A1R3K3X6</accession>
<gene>
    <name evidence="1" type="ORF">CCACVL1_02999</name>
</gene>